<feature type="compositionally biased region" description="Polar residues" evidence="1">
    <location>
        <begin position="42"/>
        <end position="54"/>
    </location>
</feature>
<dbReference type="EMBL" id="JAEVFJ010000012">
    <property type="protein sequence ID" value="KAH8101540.1"/>
    <property type="molecule type" value="Genomic_DNA"/>
</dbReference>
<feature type="compositionally biased region" description="Polar residues" evidence="1">
    <location>
        <begin position="188"/>
        <end position="199"/>
    </location>
</feature>
<feature type="region of interest" description="Disordered" evidence="1">
    <location>
        <begin position="497"/>
        <end position="625"/>
    </location>
</feature>
<sequence>MSSTTTFQFIPTGESVQFRKFKSLPGTKRSTRRVYNVLGKSQPKSKNSQRTSNIRVKRTSASKSTSATLPPPPSPPTVNENDNDPAARAELVELRTYLKIRRAAYRQRRESEVREQEAHEVSWTSKRKMLDFGSLYIDITVAEPQPEEPAVVLSEDIIEPTNEESQVDAQDQSTAEVVNEAISVVPEQSQFEVSQSEDVTSGAEDHSEPAADVDDVEPALFLHAVTQDPEVVDASLNTTETNVVPSDNASIVELTEDIDFETQTLLTVEEQFISESEPHVHGLSDTFQATNQTGALFSSTTDAAVDTSELPAIVDIFDDTLALPRVDNYASQLYEDASSLVAFAPAADFTISDRPAVDPSSTLEPVADDDDYPYNDDADLTLVSTISCEMVKGEDAPMDEDNMDEDMVVDLSPAPISASSFHNRSTIPIQYAVSDEDTTMVDDEDMPVQVEDILFVDDVQATTVPLCCPEIEMTASPVVSMSATPQALLPAFDLSVPAPSGSSAKSTRKSARNAPYDASQRRSRKAAEDFTAFVSQQSPVLSDVGNSPGAGSSRTKRAAQPAIVNFFQLRDADRKSKRRSNPLKAARRQRRGQHYEEPEDQDQEDQENVNENLNSAEQPPAPSSPIKLVFSGAMFRKVKKEVAAQKASEDAALESFAKLNVAASQEHAQEQVPWASTLPWGQPTSEVDEVLEAFNRWMAS</sequence>
<reference evidence="2" key="1">
    <citation type="journal article" date="2021" name="New Phytol.">
        <title>Evolutionary innovations through gain and loss of genes in the ectomycorrhizal Boletales.</title>
        <authorList>
            <person name="Wu G."/>
            <person name="Miyauchi S."/>
            <person name="Morin E."/>
            <person name="Kuo A."/>
            <person name="Drula E."/>
            <person name="Varga T."/>
            <person name="Kohler A."/>
            <person name="Feng B."/>
            <person name="Cao Y."/>
            <person name="Lipzen A."/>
            <person name="Daum C."/>
            <person name="Hundley H."/>
            <person name="Pangilinan J."/>
            <person name="Johnson J."/>
            <person name="Barry K."/>
            <person name="LaButti K."/>
            <person name="Ng V."/>
            <person name="Ahrendt S."/>
            <person name="Min B."/>
            <person name="Choi I.G."/>
            <person name="Park H."/>
            <person name="Plett J.M."/>
            <person name="Magnuson J."/>
            <person name="Spatafora J.W."/>
            <person name="Nagy L.G."/>
            <person name="Henrissat B."/>
            <person name="Grigoriev I.V."/>
            <person name="Yang Z.L."/>
            <person name="Xu J."/>
            <person name="Martin F.M."/>
        </authorList>
    </citation>
    <scope>NUCLEOTIDE SEQUENCE</scope>
    <source>
        <strain evidence="2">KKN 215</strain>
    </source>
</reference>
<evidence type="ECO:0000313" key="3">
    <source>
        <dbReference type="Proteomes" id="UP000813824"/>
    </source>
</evidence>
<feature type="region of interest" description="Disordered" evidence="1">
    <location>
        <begin position="29"/>
        <end position="83"/>
    </location>
</feature>
<evidence type="ECO:0000313" key="2">
    <source>
        <dbReference type="EMBL" id="KAH8101540.1"/>
    </source>
</evidence>
<dbReference type="Proteomes" id="UP000813824">
    <property type="component" value="Unassembled WGS sequence"/>
</dbReference>
<keyword evidence="3" id="KW-1185">Reference proteome</keyword>
<accession>A0A8K0UQ05</accession>
<dbReference type="AlphaFoldDB" id="A0A8K0UQ05"/>
<feature type="region of interest" description="Disordered" evidence="1">
    <location>
        <begin position="355"/>
        <end position="374"/>
    </location>
</feature>
<feature type="region of interest" description="Disordered" evidence="1">
    <location>
        <begin position="188"/>
        <end position="209"/>
    </location>
</feature>
<feature type="compositionally biased region" description="Basic residues" evidence="1">
    <location>
        <begin position="575"/>
        <end position="592"/>
    </location>
</feature>
<evidence type="ECO:0000256" key="1">
    <source>
        <dbReference type="SAM" id="MobiDB-lite"/>
    </source>
</evidence>
<organism evidence="2 3">
    <name type="scientific">Cristinia sonorae</name>
    <dbReference type="NCBI Taxonomy" id="1940300"/>
    <lineage>
        <taxon>Eukaryota</taxon>
        <taxon>Fungi</taxon>
        <taxon>Dikarya</taxon>
        <taxon>Basidiomycota</taxon>
        <taxon>Agaricomycotina</taxon>
        <taxon>Agaricomycetes</taxon>
        <taxon>Agaricomycetidae</taxon>
        <taxon>Agaricales</taxon>
        <taxon>Pleurotineae</taxon>
        <taxon>Stephanosporaceae</taxon>
        <taxon>Cristinia</taxon>
    </lineage>
</organism>
<gene>
    <name evidence="2" type="ORF">BXZ70DRAFT_1064101</name>
</gene>
<name>A0A8K0UQ05_9AGAR</name>
<protein>
    <submittedName>
        <fullName evidence="2">Uncharacterized protein</fullName>
    </submittedName>
</protein>
<feature type="compositionally biased region" description="Acidic residues" evidence="1">
    <location>
        <begin position="597"/>
        <end position="608"/>
    </location>
</feature>
<proteinExistence type="predicted"/>
<comment type="caution">
    <text evidence="2">The sequence shown here is derived from an EMBL/GenBank/DDBJ whole genome shotgun (WGS) entry which is preliminary data.</text>
</comment>